<organism evidence="2 3">
    <name type="scientific">Cucumis melo var. makuwa</name>
    <name type="common">Oriental melon</name>
    <dbReference type="NCBI Taxonomy" id="1194695"/>
    <lineage>
        <taxon>Eukaryota</taxon>
        <taxon>Viridiplantae</taxon>
        <taxon>Streptophyta</taxon>
        <taxon>Embryophyta</taxon>
        <taxon>Tracheophyta</taxon>
        <taxon>Spermatophyta</taxon>
        <taxon>Magnoliopsida</taxon>
        <taxon>eudicotyledons</taxon>
        <taxon>Gunneridae</taxon>
        <taxon>Pentapetalae</taxon>
        <taxon>rosids</taxon>
        <taxon>fabids</taxon>
        <taxon>Cucurbitales</taxon>
        <taxon>Cucurbitaceae</taxon>
        <taxon>Benincaseae</taxon>
        <taxon>Cucumis</taxon>
    </lineage>
</organism>
<comment type="caution">
    <text evidence="2">The sequence shown here is derived from an EMBL/GenBank/DDBJ whole genome shotgun (WGS) entry which is preliminary data.</text>
</comment>
<protein>
    <submittedName>
        <fullName evidence="2">Transposase</fullName>
    </submittedName>
</protein>
<dbReference type="Pfam" id="PF26138">
    <property type="entry name" value="DUF8040"/>
    <property type="match status" value="1"/>
</dbReference>
<dbReference type="Proteomes" id="UP000321947">
    <property type="component" value="Unassembled WGS sequence"/>
</dbReference>
<proteinExistence type="predicted"/>
<accession>A0A5D3DF30</accession>
<evidence type="ECO:0000313" key="2">
    <source>
        <dbReference type="EMBL" id="TYK22194.1"/>
    </source>
</evidence>
<gene>
    <name evidence="2" type="ORF">E5676_scaffold333G00710</name>
</gene>
<sequence>MDPQTLVAVLTAFTVSQSQMLLTLEALMNDKKQLPHTLNDTRHKAIICYSMLFITDYRWPFVDEIIDVEEMVAKFLHILVHDVENRVIQREFVQSGETVSRHFNLVLLVVVRLHDKLIKKLVPVTNTCMDPRWKCFEVRIVEVTCQYVPLMYGHLFKPAKLSWDVGWDGISYMYWRVKKNPQQIHAFSRMRLHDQMNCKY</sequence>
<feature type="domain" description="DUF8040" evidence="1">
    <location>
        <begin position="66"/>
        <end position="111"/>
    </location>
</feature>
<evidence type="ECO:0000313" key="3">
    <source>
        <dbReference type="Proteomes" id="UP000321947"/>
    </source>
</evidence>
<dbReference type="AlphaFoldDB" id="A0A5D3DF30"/>
<dbReference type="EMBL" id="SSTD01005204">
    <property type="protein sequence ID" value="TYK22194.1"/>
    <property type="molecule type" value="Genomic_DNA"/>
</dbReference>
<name>A0A5D3DF30_CUCMM</name>
<reference evidence="2 3" key="1">
    <citation type="submission" date="2019-08" db="EMBL/GenBank/DDBJ databases">
        <title>Draft genome sequences of two oriental melons (Cucumis melo L. var makuwa).</title>
        <authorList>
            <person name="Kwon S.-Y."/>
        </authorList>
    </citation>
    <scope>NUCLEOTIDE SEQUENCE [LARGE SCALE GENOMIC DNA]</scope>
    <source>
        <strain evidence="3">cv. Chang Bougi</strain>
        <tissue evidence="2">Leaf</tissue>
    </source>
</reference>
<dbReference type="InterPro" id="IPR058353">
    <property type="entry name" value="DUF8040"/>
</dbReference>
<evidence type="ECO:0000259" key="1">
    <source>
        <dbReference type="Pfam" id="PF26138"/>
    </source>
</evidence>